<comment type="cofactor">
    <cofactor evidence="7">
        <name>Mg(2+)</name>
        <dbReference type="ChEBI" id="CHEBI:18420"/>
    </cofactor>
</comment>
<dbReference type="PANTHER" id="PTHR10192:SF5">
    <property type="entry name" value="GEPHYRIN"/>
    <property type="match status" value="1"/>
</dbReference>
<dbReference type="InterPro" id="IPR008284">
    <property type="entry name" value="MoCF_biosynth_CS"/>
</dbReference>
<reference evidence="9 10" key="1">
    <citation type="submission" date="2017-11" db="EMBL/GenBank/DDBJ databases">
        <title>Evolution of Phototrophy in the Chloroflexi Phylum Driven by Horizontal Gene Transfer.</title>
        <authorList>
            <person name="Ward L.M."/>
            <person name="Hemp J."/>
            <person name="Shih P.M."/>
            <person name="Mcglynn S.E."/>
            <person name="Fischer W."/>
        </authorList>
    </citation>
    <scope>NUCLEOTIDE SEQUENCE [LARGE SCALE GENOMIC DNA]</scope>
    <source>
        <strain evidence="9">JP3_7</strain>
    </source>
</reference>
<evidence type="ECO:0000256" key="7">
    <source>
        <dbReference type="RuleBase" id="RU365090"/>
    </source>
</evidence>
<dbReference type="GO" id="GO:0061599">
    <property type="term" value="F:molybdopterin molybdotransferase activity"/>
    <property type="evidence" value="ECO:0007669"/>
    <property type="project" value="UniProtKB-UniRule"/>
</dbReference>
<sequence>MRKLDLLTPADAVARLNAALDAAGYGPARSGAATETVPTTQARDRVLARDVVSPIPMPEFRRSTVDGYAVRADATPGVLRVVGEVRMGELAPFAVRHGEAALVHTGGNLPEGADAVAMLEDTVPLTLDDRRQAEPADGSLPAVLVRQWKIQTNKKLAPGENVIQPGEDVKAGEVVVRAGMRLREQEIGGLLALGITQVEVIRKPRVALIASGDELAPAEAETRPGQVRNINAPMLAALVARNGGEPLDFGILPDVRAAFEAAAQRAMREADMVIFMAGSSVGERDFVPDVVNAMGEPGILAHGILFRPGKPTLFAVCDGKPVFGLPGNPISALVTGMLFAMPALWRIQGALNPPEPRFIRAALASEMKSPRDLEHWFPVRLAISASPIPNLQSLPSAEPISTKSNLIFGLARADGIACAPIGVDNLAAGTEVDVRLFD</sequence>
<gene>
    <name evidence="9" type="ORF">CUN48_10785</name>
</gene>
<dbReference type="GO" id="GO:0046872">
    <property type="term" value="F:metal ion binding"/>
    <property type="evidence" value="ECO:0007669"/>
    <property type="project" value="UniProtKB-UniRule"/>
</dbReference>
<comment type="function">
    <text evidence="1 7">Catalyzes the insertion of molybdate into adenylated molybdopterin with the concomitant release of AMP.</text>
</comment>
<comment type="catalytic activity">
    <reaction evidence="6">
        <text>adenylyl-molybdopterin + molybdate = Mo-molybdopterin + AMP + H(+)</text>
        <dbReference type="Rhea" id="RHEA:35047"/>
        <dbReference type="ChEBI" id="CHEBI:15378"/>
        <dbReference type="ChEBI" id="CHEBI:36264"/>
        <dbReference type="ChEBI" id="CHEBI:62727"/>
        <dbReference type="ChEBI" id="CHEBI:71302"/>
        <dbReference type="ChEBI" id="CHEBI:456215"/>
        <dbReference type="EC" id="2.10.1.1"/>
    </reaction>
</comment>
<dbReference type="GO" id="GO:0006777">
    <property type="term" value="P:Mo-molybdopterin cofactor biosynthetic process"/>
    <property type="evidence" value="ECO:0007669"/>
    <property type="project" value="UniProtKB-UniRule"/>
</dbReference>
<evidence type="ECO:0000256" key="2">
    <source>
        <dbReference type="ARBA" id="ARBA00005046"/>
    </source>
</evidence>
<dbReference type="CDD" id="cd00887">
    <property type="entry name" value="MoeA"/>
    <property type="match status" value="1"/>
</dbReference>
<keyword evidence="7" id="KW-0479">Metal-binding</keyword>
<dbReference type="PANTHER" id="PTHR10192">
    <property type="entry name" value="MOLYBDOPTERIN BIOSYNTHESIS PROTEIN"/>
    <property type="match status" value="1"/>
</dbReference>
<evidence type="ECO:0000256" key="1">
    <source>
        <dbReference type="ARBA" id="ARBA00002901"/>
    </source>
</evidence>
<evidence type="ECO:0000313" key="10">
    <source>
        <dbReference type="Proteomes" id="UP000230790"/>
    </source>
</evidence>
<dbReference type="SMART" id="SM00852">
    <property type="entry name" value="MoCF_biosynth"/>
    <property type="match status" value="1"/>
</dbReference>
<evidence type="ECO:0000256" key="5">
    <source>
        <dbReference type="ARBA" id="ARBA00023150"/>
    </source>
</evidence>
<dbReference type="Gene3D" id="3.90.105.10">
    <property type="entry name" value="Molybdopterin biosynthesis moea protein, domain 2"/>
    <property type="match status" value="1"/>
</dbReference>
<dbReference type="Pfam" id="PF00994">
    <property type="entry name" value="MoCF_biosynth"/>
    <property type="match status" value="1"/>
</dbReference>
<comment type="pathway">
    <text evidence="2 7">Cofactor biosynthesis; molybdopterin biosynthesis.</text>
</comment>
<dbReference type="UniPathway" id="UPA00344"/>
<keyword evidence="4 7" id="KW-0500">Molybdenum</keyword>
<dbReference type="SUPFAM" id="SSF63867">
    <property type="entry name" value="MoeA C-terminal domain-like"/>
    <property type="match status" value="1"/>
</dbReference>
<dbReference type="EC" id="2.10.1.1" evidence="7"/>
<dbReference type="InterPro" id="IPR038987">
    <property type="entry name" value="MoeA-like"/>
</dbReference>
<evidence type="ECO:0000313" key="9">
    <source>
        <dbReference type="EMBL" id="PJF47031.1"/>
    </source>
</evidence>
<dbReference type="AlphaFoldDB" id="A0A2M8QB57"/>
<keyword evidence="7" id="KW-0460">Magnesium</keyword>
<dbReference type="InterPro" id="IPR036425">
    <property type="entry name" value="MoaB/Mog-like_dom_sf"/>
</dbReference>
<name>A0A2M8QB57_9CHLR</name>
<dbReference type="Gene3D" id="2.40.340.10">
    <property type="entry name" value="MoeA, C-terminal, domain IV"/>
    <property type="match status" value="1"/>
</dbReference>
<evidence type="ECO:0000256" key="3">
    <source>
        <dbReference type="ARBA" id="ARBA00010763"/>
    </source>
</evidence>
<dbReference type="InterPro" id="IPR005110">
    <property type="entry name" value="MoeA_linker/N"/>
</dbReference>
<evidence type="ECO:0000256" key="6">
    <source>
        <dbReference type="ARBA" id="ARBA00047317"/>
    </source>
</evidence>
<dbReference type="Gene3D" id="3.40.980.10">
    <property type="entry name" value="MoaB/Mog-like domain"/>
    <property type="match status" value="1"/>
</dbReference>
<organism evidence="9 10">
    <name type="scientific">Candidatus Thermofonsia Clade 3 bacterium</name>
    <dbReference type="NCBI Taxonomy" id="2364212"/>
    <lineage>
        <taxon>Bacteria</taxon>
        <taxon>Bacillati</taxon>
        <taxon>Chloroflexota</taxon>
        <taxon>Candidatus Thermofontia</taxon>
        <taxon>Candidatus Thermofonsia Clade 3</taxon>
    </lineage>
</organism>
<proteinExistence type="inferred from homology"/>
<dbReference type="Pfam" id="PF03453">
    <property type="entry name" value="MoeA_N"/>
    <property type="match status" value="1"/>
</dbReference>
<feature type="domain" description="MoaB/Mog" evidence="8">
    <location>
        <begin position="207"/>
        <end position="346"/>
    </location>
</feature>
<dbReference type="EMBL" id="PGTN01000073">
    <property type="protein sequence ID" value="PJF47031.1"/>
    <property type="molecule type" value="Genomic_DNA"/>
</dbReference>
<evidence type="ECO:0000259" key="8">
    <source>
        <dbReference type="SMART" id="SM00852"/>
    </source>
</evidence>
<protein>
    <recommendedName>
        <fullName evidence="7">Molybdopterin molybdenumtransferase</fullName>
        <ecNumber evidence="7">2.10.1.1</ecNumber>
    </recommendedName>
</protein>
<dbReference type="SUPFAM" id="SSF53218">
    <property type="entry name" value="Molybdenum cofactor biosynthesis proteins"/>
    <property type="match status" value="1"/>
</dbReference>
<dbReference type="InterPro" id="IPR036135">
    <property type="entry name" value="MoeA_linker/N_sf"/>
</dbReference>
<dbReference type="Pfam" id="PF03454">
    <property type="entry name" value="MoeA_C"/>
    <property type="match status" value="1"/>
</dbReference>
<dbReference type="Proteomes" id="UP000230790">
    <property type="component" value="Unassembled WGS sequence"/>
</dbReference>
<dbReference type="SUPFAM" id="SSF63882">
    <property type="entry name" value="MoeA N-terminal region -like"/>
    <property type="match status" value="1"/>
</dbReference>
<dbReference type="InterPro" id="IPR005111">
    <property type="entry name" value="MoeA_C_domain_IV"/>
</dbReference>
<dbReference type="Gene3D" id="2.170.190.11">
    <property type="entry name" value="Molybdopterin biosynthesis moea protein, domain 3"/>
    <property type="match status" value="1"/>
</dbReference>
<keyword evidence="5 7" id="KW-0501">Molybdenum cofactor biosynthesis</keyword>
<evidence type="ECO:0000256" key="4">
    <source>
        <dbReference type="ARBA" id="ARBA00022505"/>
    </source>
</evidence>
<dbReference type="InterPro" id="IPR001453">
    <property type="entry name" value="MoaB/Mog_dom"/>
</dbReference>
<comment type="caution">
    <text evidence="9">The sequence shown here is derived from an EMBL/GenBank/DDBJ whole genome shotgun (WGS) entry which is preliminary data.</text>
</comment>
<dbReference type="InterPro" id="IPR036688">
    <property type="entry name" value="MoeA_C_domain_IV_sf"/>
</dbReference>
<keyword evidence="7 9" id="KW-0808">Transferase</keyword>
<dbReference type="PROSITE" id="PS01079">
    <property type="entry name" value="MOCF_BIOSYNTHESIS_2"/>
    <property type="match status" value="1"/>
</dbReference>
<dbReference type="GO" id="GO:0005829">
    <property type="term" value="C:cytosol"/>
    <property type="evidence" value="ECO:0007669"/>
    <property type="project" value="TreeGrafter"/>
</dbReference>
<accession>A0A2M8QB57</accession>
<dbReference type="NCBIfam" id="TIGR00177">
    <property type="entry name" value="molyb_syn"/>
    <property type="match status" value="1"/>
</dbReference>
<comment type="similarity">
    <text evidence="3 7">Belongs to the MoeA family.</text>
</comment>